<dbReference type="Proteomes" id="UP000181976">
    <property type="component" value="Unassembled WGS sequence"/>
</dbReference>
<dbReference type="OrthoDB" id="1093316at2"/>
<keyword evidence="2" id="KW-1185">Reference proteome</keyword>
<dbReference type="RefSeq" id="WP_010527400.1">
    <property type="nucleotide sequence ID" value="NZ_AFSL01000043.1"/>
</dbReference>
<accession>A0A1I2AYT3</accession>
<sequence length="314" mass="35817">MNKNLNRIVIIILAFILGNSLFAQDQYQFNHYIANQGLLNPAYNGTRDIISGLLIHRSQWLGMEGAPMNQALNIHSPIEETNLGVGLVLVNDHIGFSNTFDAFAAASYKIQLDRNRRFLSLGLQAGVSSLVYDGTKAEISNPNDPVFDGKESKMIFNVGFGAYFYSETYFAGFSVPKIFSNQFDEDPNVLAFKNTLDLKNMHSYLYGGYVFEMEKVKIKPTMLLKYVYGAPLQLDISGNVLFMDRLWLGLSYRTISDMVFLCEYAINNRFTVRYSFDYPISELNQFNNYGTHEISLQFDFSFTGRPGMRSIRYF</sequence>
<dbReference type="AlphaFoldDB" id="A0A1I2AYT3"/>
<name>A0A1I2AYT3_9BACT</name>
<dbReference type="InterPro" id="IPR019861">
    <property type="entry name" value="PorP/SprF_Bacteroidetes"/>
</dbReference>
<dbReference type="Pfam" id="PF11751">
    <property type="entry name" value="PorP_SprF"/>
    <property type="match status" value="1"/>
</dbReference>
<evidence type="ECO:0000313" key="2">
    <source>
        <dbReference type="Proteomes" id="UP000181976"/>
    </source>
</evidence>
<evidence type="ECO:0000313" key="1">
    <source>
        <dbReference type="EMBL" id="SFE49111.1"/>
    </source>
</evidence>
<dbReference type="EMBL" id="FONA01000012">
    <property type="protein sequence ID" value="SFE49111.1"/>
    <property type="molecule type" value="Genomic_DNA"/>
</dbReference>
<dbReference type="eggNOG" id="COG3064">
    <property type="taxonomic scope" value="Bacteria"/>
</dbReference>
<dbReference type="STRING" id="385682.SAMN05444380_11245"/>
<gene>
    <name evidence="1" type="ORF">SAMN05444380_11245</name>
</gene>
<proteinExistence type="predicted"/>
<dbReference type="NCBIfam" id="TIGR03519">
    <property type="entry name" value="T9SS_PorP_fam"/>
    <property type="match status" value="1"/>
</dbReference>
<protein>
    <submittedName>
        <fullName evidence="1">Type IX secretion system membrane protein, PorP/SprF family</fullName>
    </submittedName>
</protein>
<reference evidence="1 2" key="1">
    <citation type="submission" date="2016-10" db="EMBL/GenBank/DDBJ databases">
        <authorList>
            <person name="de Groot N.N."/>
        </authorList>
    </citation>
    <scope>NUCLEOTIDE SEQUENCE [LARGE SCALE GENOMIC DNA]</scope>
    <source>
        <strain evidence="1 2">DSM 19012</strain>
    </source>
</reference>
<dbReference type="InParanoid" id="A0A1I2AYT3"/>
<organism evidence="1 2">
    <name type="scientific">Thermophagus xiamenensis</name>
    <dbReference type="NCBI Taxonomy" id="385682"/>
    <lineage>
        <taxon>Bacteria</taxon>
        <taxon>Pseudomonadati</taxon>
        <taxon>Bacteroidota</taxon>
        <taxon>Bacteroidia</taxon>
        <taxon>Marinilabiliales</taxon>
        <taxon>Marinilabiliaceae</taxon>
        <taxon>Thermophagus</taxon>
    </lineage>
</organism>